<gene>
    <name evidence="2" type="ORF">ACFPM8_15895</name>
</gene>
<proteinExistence type="predicted"/>
<dbReference type="InterPro" id="IPR049973">
    <property type="entry name" value="STY0301-like"/>
</dbReference>
<dbReference type="NCBIfam" id="NF042415">
    <property type="entry name" value="STY0301_fam"/>
    <property type="match status" value="1"/>
</dbReference>
<feature type="chain" id="PRO_5047264782" evidence="1">
    <location>
        <begin position="23"/>
        <end position="141"/>
    </location>
</feature>
<protein>
    <submittedName>
        <fullName evidence="2">STY0301 family protein</fullName>
    </submittedName>
</protein>
<evidence type="ECO:0000313" key="2">
    <source>
        <dbReference type="EMBL" id="MFC5475443.1"/>
    </source>
</evidence>
<organism evidence="2 3">
    <name type="scientific">Paraherbaspirillum soli</name>
    <dbReference type="NCBI Taxonomy" id="631222"/>
    <lineage>
        <taxon>Bacteria</taxon>
        <taxon>Pseudomonadati</taxon>
        <taxon>Pseudomonadota</taxon>
        <taxon>Betaproteobacteria</taxon>
        <taxon>Burkholderiales</taxon>
        <taxon>Oxalobacteraceae</taxon>
        <taxon>Paraherbaspirillum</taxon>
    </lineage>
</organism>
<sequence length="141" mass="15990">MKLHCRLLCFTALLGAAIVSHAAPAVPACPAAITASAVAKDWIAYDGNKDYAYLDHHVQFFSDHPSKNYQLKPDFLNQGKKQIWTRDKNEPPFWILCQDKKNAATLIKQLPKTFKRCEVKEEGTPAVERMACFDKNQGRKR</sequence>
<keyword evidence="1" id="KW-0732">Signal</keyword>
<dbReference type="EMBL" id="JBHSMT010000027">
    <property type="protein sequence ID" value="MFC5475443.1"/>
    <property type="molecule type" value="Genomic_DNA"/>
</dbReference>
<name>A0ABW0MC19_9BURK</name>
<feature type="signal peptide" evidence="1">
    <location>
        <begin position="1"/>
        <end position="22"/>
    </location>
</feature>
<dbReference type="RefSeq" id="WP_378998746.1">
    <property type="nucleotide sequence ID" value="NZ_JBHSMT010000027.1"/>
</dbReference>
<reference evidence="3" key="1">
    <citation type="journal article" date="2019" name="Int. J. Syst. Evol. Microbiol.">
        <title>The Global Catalogue of Microorganisms (GCM) 10K type strain sequencing project: providing services to taxonomists for standard genome sequencing and annotation.</title>
        <authorList>
            <consortium name="The Broad Institute Genomics Platform"/>
            <consortium name="The Broad Institute Genome Sequencing Center for Infectious Disease"/>
            <person name="Wu L."/>
            <person name="Ma J."/>
        </authorList>
    </citation>
    <scope>NUCLEOTIDE SEQUENCE [LARGE SCALE GENOMIC DNA]</scope>
    <source>
        <strain evidence="3">JCM 17066</strain>
    </source>
</reference>
<keyword evidence="3" id="KW-1185">Reference proteome</keyword>
<evidence type="ECO:0000313" key="3">
    <source>
        <dbReference type="Proteomes" id="UP001596045"/>
    </source>
</evidence>
<dbReference type="Proteomes" id="UP001596045">
    <property type="component" value="Unassembled WGS sequence"/>
</dbReference>
<accession>A0ABW0MC19</accession>
<evidence type="ECO:0000256" key="1">
    <source>
        <dbReference type="SAM" id="SignalP"/>
    </source>
</evidence>
<comment type="caution">
    <text evidence="2">The sequence shown here is derived from an EMBL/GenBank/DDBJ whole genome shotgun (WGS) entry which is preliminary data.</text>
</comment>